<dbReference type="GO" id="GO:0005507">
    <property type="term" value="F:copper ion binding"/>
    <property type="evidence" value="ECO:0007669"/>
    <property type="project" value="InterPro"/>
</dbReference>
<dbReference type="InterPro" id="IPR045087">
    <property type="entry name" value="Cu-oxidase_fam"/>
</dbReference>
<dbReference type="OrthoDB" id="2121828at2759"/>
<name>A0A0G2F020_PHACM</name>
<feature type="domain" description="Plastocyanin-like" evidence="11">
    <location>
        <begin position="149"/>
        <end position="293"/>
    </location>
</feature>
<dbReference type="CDD" id="cd13854">
    <property type="entry name" value="CuRO_1_MaLCC_like"/>
    <property type="match status" value="1"/>
</dbReference>
<comment type="similarity">
    <text evidence="3">Belongs to the multicopper oxidase family.</text>
</comment>
<evidence type="ECO:0000256" key="5">
    <source>
        <dbReference type="ARBA" id="ARBA00022723"/>
    </source>
</evidence>
<reference evidence="13 14" key="1">
    <citation type="submission" date="2015-05" db="EMBL/GenBank/DDBJ databases">
        <title>Distinctive expansion of gene families associated with plant cell wall degradation and secondary metabolism in the genomes of grapevine trunk pathogens.</title>
        <authorList>
            <person name="Lawrence D.P."/>
            <person name="Travadon R."/>
            <person name="Rolshausen P.E."/>
            <person name="Baumgartner K."/>
        </authorList>
    </citation>
    <scope>NUCLEOTIDE SEQUENCE [LARGE SCALE GENOMIC DNA]</scope>
    <source>
        <strain evidence="13">UCRPC4</strain>
    </source>
</reference>
<dbReference type="InterPro" id="IPR001117">
    <property type="entry name" value="Cu-oxidase_2nd"/>
</dbReference>
<comment type="caution">
    <text evidence="13">The sequence shown here is derived from an EMBL/GenBank/DDBJ whole genome shotgun (WGS) entry which is preliminary data.</text>
</comment>
<dbReference type="GO" id="GO:0052716">
    <property type="term" value="F:hydroquinone:oxygen oxidoreductase activity"/>
    <property type="evidence" value="ECO:0007669"/>
    <property type="project" value="UniProtKB-EC"/>
</dbReference>
<keyword evidence="9" id="KW-0325">Glycoprotein</keyword>
<evidence type="ECO:0000256" key="2">
    <source>
        <dbReference type="ARBA" id="ARBA00001935"/>
    </source>
</evidence>
<reference evidence="13 14" key="2">
    <citation type="submission" date="2015-05" db="EMBL/GenBank/DDBJ databases">
        <authorList>
            <person name="Morales-Cruz A."/>
            <person name="Amrine K.C."/>
            <person name="Cantu D."/>
        </authorList>
    </citation>
    <scope>NUCLEOTIDE SEQUENCE [LARGE SCALE GENOMIC DNA]</scope>
    <source>
        <strain evidence="13">UCRPC4</strain>
    </source>
</reference>
<dbReference type="CDD" id="cd13880">
    <property type="entry name" value="CuRO_2_MaLCC_like"/>
    <property type="match status" value="1"/>
</dbReference>
<dbReference type="InterPro" id="IPR011707">
    <property type="entry name" value="Cu-oxidase-like_N"/>
</dbReference>
<keyword evidence="10" id="KW-0439">Lignin degradation</keyword>
<gene>
    <name evidence="13" type="ORF">UCRPC4_g00874</name>
</gene>
<evidence type="ECO:0000256" key="1">
    <source>
        <dbReference type="ARBA" id="ARBA00000349"/>
    </source>
</evidence>
<evidence type="ECO:0000256" key="6">
    <source>
        <dbReference type="ARBA" id="ARBA00022737"/>
    </source>
</evidence>
<dbReference type="PANTHER" id="PTHR11709">
    <property type="entry name" value="MULTI-COPPER OXIDASE"/>
    <property type="match status" value="1"/>
</dbReference>
<dbReference type="FunFam" id="2.60.40.420:FF:000038">
    <property type="entry name" value="Extracellular dihydrogeodin oxidase/laccase"/>
    <property type="match status" value="1"/>
</dbReference>
<sequence length="408" mass="44689">MSIATNYDAEWPVTGKTVKYSIDITNGTAAPDGFSRLVLGVNGKMPGPTLFANWGDYLEITVTNKLKDNGTSIHWHGIRQWKTSHMDGTNGVTECPLAPGQSRTYRFLCTQFGTTWFHSHYSAQYGDGVIGTIVINGPATSNYDVDLGTMTVQDWYYQTAYQLAFLTSLGGPPKTADNGLINGTMKSSHGGAYHNNTITKGKKYRLRLINTSVDNHFKVSLDNHTLTVITADFVPIKPYTTNWLFIGIGQRYDVIINANQAVGNYWFRAEVQTGCGTNANNGNIKSIFHYSGASSSLPTTNGTAYTQSCLDETKLVPYVSLNVPSTSLIPDSSVLDVSFATVATSGNQTAVQWNLNETAIQVDWEDPTLQYVLDGNTSYPKDLNLITLPKQNAVSVSLAIREIKEFPT</sequence>
<evidence type="ECO:0000256" key="10">
    <source>
        <dbReference type="ARBA" id="ARBA00023185"/>
    </source>
</evidence>
<organism evidence="13 14">
    <name type="scientific">Phaeomoniella chlamydospora</name>
    <name type="common">Phaeoacremonium chlamydosporum</name>
    <dbReference type="NCBI Taxonomy" id="158046"/>
    <lineage>
        <taxon>Eukaryota</taxon>
        <taxon>Fungi</taxon>
        <taxon>Dikarya</taxon>
        <taxon>Ascomycota</taxon>
        <taxon>Pezizomycotina</taxon>
        <taxon>Eurotiomycetes</taxon>
        <taxon>Chaetothyriomycetidae</taxon>
        <taxon>Phaeomoniellales</taxon>
        <taxon>Phaeomoniellaceae</taxon>
        <taxon>Phaeomoniella</taxon>
    </lineage>
</organism>
<feature type="domain" description="Plastocyanin-like" evidence="12">
    <location>
        <begin position="24"/>
        <end position="138"/>
    </location>
</feature>
<dbReference type="GO" id="GO:0046274">
    <property type="term" value="P:lignin catabolic process"/>
    <property type="evidence" value="ECO:0007669"/>
    <property type="project" value="UniProtKB-KW"/>
</dbReference>
<dbReference type="Proteomes" id="UP000053317">
    <property type="component" value="Unassembled WGS sequence"/>
</dbReference>
<protein>
    <recommendedName>
        <fullName evidence="4">laccase</fullName>
        <ecNumber evidence="4">1.10.3.2</ecNumber>
    </recommendedName>
</protein>
<evidence type="ECO:0000256" key="8">
    <source>
        <dbReference type="ARBA" id="ARBA00023008"/>
    </source>
</evidence>
<keyword evidence="8" id="KW-0186">Copper</keyword>
<evidence type="ECO:0000313" key="14">
    <source>
        <dbReference type="Proteomes" id="UP000053317"/>
    </source>
</evidence>
<keyword evidence="5" id="KW-0479">Metal-binding</keyword>
<dbReference type="FunFam" id="2.60.40.420:FF:000021">
    <property type="entry name" value="Extracellular dihydrogeodin oxidase/laccase"/>
    <property type="match status" value="1"/>
</dbReference>
<dbReference type="SUPFAM" id="SSF49503">
    <property type="entry name" value="Cupredoxins"/>
    <property type="match status" value="2"/>
</dbReference>
<dbReference type="PANTHER" id="PTHR11709:SF87">
    <property type="entry name" value="LACCASE"/>
    <property type="match status" value="1"/>
</dbReference>
<dbReference type="EC" id="1.10.3.2" evidence="4"/>
<comment type="catalytic activity">
    <reaction evidence="1">
        <text>4 hydroquinone + O2 = 4 benzosemiquinone + 2 H2O</text>
        <dbReference type="Rhea" id="RHEA:11276"/>
        <dbReference type="ChEBI" id="CHEBI:15377"/>
        <dbReference type="ChEBI" id="CHEBI:15379"/>
        <dbReference type="ChEBI" id="CHEBI:17594"/>
        <dbReference type="ChEBI" id="CHEBI:17977"/>
        <dbReference type="EC" id="1.10.3.2"/>
    </reaction>
</comment>
<accession>A0A0G2F020</accession>
<keyword evidence="14" id="KW-1185">Reference proteome</keyword>
<keyword evidence="6" id="KW-0677">Repeat</keyword>
<dbReference type="Pfam" id="PF00394">
    <property type="entry name" value="Cu-oxidase"/>
    <property type="match status" value="1"/>
</dbReference>
<evidence type="ECO:0000256" key="9">
    <source>
        <dbReference type="ARBA" id="ARBA00023180"/>
    </source>
</evidence>
<evidence type="ECO:0000259" key="12">
    <source>
        <dbReference type="Pfam" id="PF07732"/>
    </source>
</evidence>
<dbReference type="InterPro" id="IPR008972">
    <property type="entry name" value="Cupredoxin"/>
</dbReference>
<dbReference type="Pfam" id="PF07732">
    <property type="entry name" value="Cu-oxidase_3"/>
    <property type="match status" value="1"/>
</dbReference>
<dbReference type="EMBL" id="LCWF01000022">
    <property type="protein sequence ID" value="KKY27641.1"/>
    <property type="molecule type" value="Genomic_DNA"/>
</dbReference>
<proteinExistence type="inferred from homology"/>
<keyword evidence="7" id="KW-0560">Oxidoreductase</keyword>
<evidence type="ECO:0000313" key="13">
    <source>
        <dbReference type="EMBL" id="KKY27641.1"/>
    </source>
</evidence>
<comment type="cofactor">
    <cofactor evidence="2">
        <name>Cu cation</name>
        <dbReference type="ChEBI" id="CHEBI:23378"/>
    </cofactor>
</comment>
<evidence type="ECO:0000259" key="11">
    <source>
        <dbReference type="Pfam" id="PF00394"/>
    </source>
</evidence>
<dbReference type="Gene3D" id="2.60.40.420">
    <property type="entry name" value="Cupredoxins - blue copper proteins"/>
    <property type="match status" value="3"/>
</dbReference>
<dbReference type="AlphaFoldDB" id="A0A0G2F020"/>
<evidence type="ECO:0000256" key="7">
    <source>
        <dbReference type="ARBA" id="ARBA00023002"/>
    </source>
</evidence>
<evidence type="ECO:0000256" key="4">
    <source>
        <dbReference type="ARBA" id="ARBA00012297"/>
    </source>
</evidence>
<evidence type="ECO:0000256" key="3">
    <source>
        <dbReference type="ARBA" id="ARBA00010609"/>
    </source>
</evidence>